<dbReference type="GO" id="GO:0003725">
    <property type="term" value="F:double-stranded RNA binding"/>
    <property type="evidence" value="ECO:0007669"/>
    <property type="project" value="TreeGrafter"/>
</dbReference>
<reference evidence="3 4" key="1">
    <citation type="submission" date="2019-09" db="EMBL/GenBank/DDBJ databases">
        <authorList>
            <person name="Ou C."/>
        </authorList>
    </citation>
    <scope>NUCLEOTIDE SEQUENCE [LARGE SCALE GENOMIC DNA]</scope>
    <source>
        <strain evidence="3">S2</strain>
        <tissue evidence="3">Leaf</tissue>
    </source>
</reference>
<sequence length="433" mass="47634">MASPPCSETPSSPSPSSSETDWGTTVSDKVLSLYNSLPKKGKPQGREVTVLAAFLVSSPSQELEVVAFGTGTKCIGRSLRSPHGDVVNDSHAEIIARRALLRFLYAQIQCLAQMYSEQSDNNGSTQFQNGDAKNLIFELGPDGDGERKYSMKKNWNLHLYISQLPCGVASPSSLMSPPKIIGPRERGSSLYELNTSIAEEVLPKTNGDASQLVGSVQRKPGRGDTTLSVSCSDKIARWNVVGVQGALLSFFLKPVYLSSITVGQSPNSSETVLVVDYLKKALHDRILPLSNELMSPFQVKQPLLWAAPTPPKEFQHSETALTTLTCGYSICWNKSGLHEVILGTTGRKQGTAAKGARYPSTESLLCKKRLLEIFLSLRQECPTKIPVNEISYREIKERVQEYNLTSKFLKTRHPFSNWPLKPPHFEAFSAMVQ</sequence>
<protein>
    <submittedName>
        <fullName evidence="3">tRNA-specific adenosine deaminase 1</fullName>
    </submittedName>
</protein>
<dbReference type="PANTHER" id="PTHR10910">
    <property type="entry name" value="EUKARYOTE SPECIFIC DSRNA BINDING PROTEIN"/>
    <property type="match status" value="1"/>
</dbReference>
<evidence type="ECO:0000313" key="4">
    <source>
        <dbReference type="Proteomes" id="UP000327157"/>
    </source>
</evidence>
<reference evidence="3 4" key="3">
    <citation type="submission" date="2019-11" db="EMBL/GenBank/DDBJ databases">
        <title>A de novo genome assembly of a pear dwarfing rootstock.</title>
        <authorList>
            <person name="Wang F."/>
            <person name="Wang J."/>
            <person name="Li S."/>
            <person name="Zhang Y."/>
            <person name="Fang M."/>
            <person name="Ma L."/>
            <person name="Zhao Y."/>
            <person name="Jiang S."/>
        </authorList>
    </citation>
    <scope>NUCLEOTIDE SEQUENCE [LARGE SCALE GENOMIC DNA]</scope>
    <source>
        <strain evidence="3">S2</strain>
        <tissue evidence="3">Leaf</tissue>
    </source>
</reference>
<feature type="domain" description="A to I editase" evidence="2">
    <location>
        <begin position="67"/>
        <end position="428"/>
    </location>
</feature>
<dbReference type="SMART" id="SM00552">
    <property type="entry name" value="ADEAMc"/>
    <property type="match status" value="1"/>
</dbReference>
<dbReference type="PROSITE" id="PS50141">
    <property type="entry name" value="A_DEAMIN_EDITASE"/>
    <property type="match status" value="1"/>
</dbReference>
<accession>A0A5N5EXX9</accession>
<dbReference type="GO" id="GO:0005737">
    <property type="term" value="C:cytoplasm"/>
    <property type="evidence" value="ECO:0007669"/>
    <property type="project" value="TreeGrafter"/>
</dbReference>
<dbReference type="Pfam" id="PF02137">
    <property type="entry name" value="A_deamin"/>
    <property type="match status" value="1"/>
</dbReference>
<keyword evidence="4" id="KW-1185">Reference proteome</keyword>
<gene>
    <name evidence="3" type="ORF">D8674_031219</name>
</gene>
<organism evidence="3 4">
    <name type="scientific">Pyrus ussuriensis x Pyrus communis</name>
    <dbReference type="NCBI Taxonomy" id="2448454"/>
    <lineage>
        <taxon>Eukaryota</taxon>
        <taxon>Viridiplantae</taxon>
        <taxon>Streptophyta</taxon>
        <taxon>Embryophyta</taxon>
        <taxon>Tracheophyta</taxon>
        <taxon>Spermatophyta</taxon>
        <taxon>Magnoliopsida</taxon>
        <taxon>eudicotyledons</taxon>
        <taxon>Gunneridae</taxon>
        <taxon>Pentapetalae</taxon>
        <taxon>rosids</taxon>
        <taxon>fabids</taxon>
        <taxon>Rosales</taxon>
        <taxon>Rosaceae</taxon>
        <taxon>Amygdaloideae</taxon>
        <taxon>Maleae</taxon>
        <taxon>Pyrus</taxon>
    </lineage>
</organism>
<feature type="compositionally biased region" description="Low complexity" evidence="1">
    <location>
        <begin position="1"/>
        <end position="20"/>
    </location>
</feature>
<dbReference type="EMBL" id="SMOL01000781">
    <property type="protein sequence ID" value="KAB2595769.1"/>
    <property type="molecule type" value="Genomic_DNA"/>
</dbReference>
<dbReference type="GO" id="GO:0005730">
    <property type="term" value="C:nucleolus"/>
    <property type="evidence" value="ECO:0007669"/>
    <property type="project" value="TreeGrafter"/>
</dbReference>
<dbReference type="GO" id="GO:0003726">
    <property type="term" value="F:double-stranded RNA adenosine deaminase activity"/>
    <property type="evidence" value="ECO:0007669"/>
    <property type="project" value="TreeGrafter"/>
</dbReference>
<dbReference type="GO" id="GO:0006396">
    <property type="term" value="P:RNA processing"/>
    <property type="evidence" value="ECO:0007669"/>
    <property type="project" value="InterPro"/>
</dbReference>
<name>A0A5N5EXX9_9ROSA</name>
<dbReference type="GO" id="GO:0008251">
    <property type="term" value="F:tRNA-specific adenosine deaminase activity"/>
    <property type="evidence" value="ECO:0007669"/>
    <property type="project" value="TreeGrafter"/>
</dbReference>
<dbReference type="AlphaFoldDB" id="A0A5N5EXX9"/>
<dbReference type="PANTHER" id="PTHR10910:SF62">
    <property type="entry name" value="AT07585P-RELATED"/>
    <property type="match status" value="1"/>
</dbReference>
<proteinExistence type="predicted"/>
<dbReference type="GO" id="GO:0006382">
    <property type="term" value="P:adenosine to inosine editing"/>
    <property type="evidence" value="ECO:0007669"/>
    <property type="project" value="TreeGrafter"/>
</dbReference>
<reference evidence="4" key="2">
    <citation type="submission" date="2019-10" db="EMBL/GenBank/DDBJ databases">
        <title>A de novo genome assembly of a pear dwarfing rootstock.</title>
        <authorList>
            <person name="Wang F."/>
            <person name="Wang J."/>
            <person name="Li S."/>
            <person name="Zhang Y."/>
            <person name="Fang M."/>
            <person name="Ma L."/>
            <person name="Zhao Y."/>
            <person name="Jiang S."/>
        </authorList>
    </citation>
    <scope>NUCLEOTIDE SEQUENCE [LARGE SCALE GENOMIC DNA]</scope>
</reference>
<comment type="caution">
    <text evidence="3">The sequence shown here is derived from an EMBL/GenBank/DDBJ whole genome shotgun (WGS) entry which is preliminary data.</text>
</comment>
<dbReference type="OrthoDB" id="10268011at2759"/>
<feature type="region of interest" description="Disordered" evidence="1">
    <location>
        <begin position="1"/>
        <end position="23"/>
    </location>
</feature>
<evidence type="ECO:0000256" key="1">
    <source>
        <dbReference type="SAM" id="MobiDB-lite"/>
    </source>
</evidence>
<evidence type="ECO:0000259" key="2">
    <source>
        <dbReference type="PROSITE" id="PS50141"/>
    </source>
</evidence>
<dbReference type="Proteomes" id="UP000327157">
    <property type="component" value="Chromosome 7"/>
</dbReference>
<dbReference type="InterPro" id="IPR002466">
    <property type="entry name" value="A_deamin"/>
</dbReference>
<evidence type="ECO:0000313" key="3">
    <source>
        <dbReference type="EMBL" id="KAB2595769.1"/>
    </source>
</evidence>